<dbReference type="Proteomes" id="UP000078468">
    <property type="component" value="Chromosome"/>
</dbReference>
<evidence type="ECO:0000313" key="2">
    <source>
        <dbReference type="EMBL" id="ANJ07555.1"/>
    </source>
</evidence>
<dbReference type="InterPro" id="IPR006311">
    <property type="entry name" value="TAT_signal"/>
</dbReference>
<dbReference type="EMBL" id="JAYMRR010000005">
    <property type="protein sequence ID" value="MFB8749672.1"/>
    <property type="molecule type" value="Genomic_DNA"/>
</dbReference>
<feature type="chain" id="PRO_5044553833" description="Secreted protein" evidence="1">
    <location>
        <begin position="30"/>
        <end position="171"/>
    </location>
</feature>
<keyword evidence="5" id="KW-1185">Reference proteome</keyword>
<evidence type="ECO:0000313" key="4">
    <source>
        <dbReference type="Proteomes" id="UP000078468"/>
    </source>
</evidence>
<dbReference type="Proteomes" id="UP001585018">
    <property type="component" value="Unassembled WGS sequence"/>
</dbReference>
<organism evidence="2 4">
    <name type="scientific">Streptomyces parvulus</name>
    <dbReference type="NCBI Taxonomy" id="146923"/>
    <lineage>
        <taxon>Bacteria</taxon>
        <taxon>Bacillati</taxon>
        <taxon>Actinomycetota</taxon>
        <taxon>Actinomycetes</taxon>
        <taxon>Kitasatosporales</taxon>
        <taxon>Streptomycetaceae</taxon>
        <taxon>Streptomyces</taxon>
    </lineage>
</organism>
<dbReference type="RefSeq" id="WP_064727933.1">
    <property type="nucleotide sequence ID" value="NZ_BMRX01000005.1"/>
</dbReference>
<evidence type="ECO:0000313" key="3">
    <source>
        <dbReference type="EMBL" id="MFB8749672.1"/>
    </source>
</evidence>
<dbReference type="GeneID" id="91305497"/>
<gene>
    <name evidence="2" type="ORF">Spa2297_11425</name>
    <name evidence="3" type="ORF">VSS30_12790</name>
</gene>
<dbReference type="KEGG" id="spav:Spa2297_11425"/>
<name>A0A191UY18_9ACTN</name>
<dbReference type="EMBL" id="CP015866">
    <property type="protein sequence ID" value="ANJ07555.1"/>
    <property type="molecule type" value="Genomic_DNA"/>
</dbReference>
<proteinExistence type="predicted"/>
<accession>A0A191UY18</accession>
<dbReference type="AlphaFoldDB" id="A0A191UY18"/>
<protein>
    <recommendedName>
        <fullName evidence="6">Secreted protein</fullName>
    </recommendedName>
</protein>
<evidence type="ECO:0000256" key="1">
    <source>
        <dbReference type="SAM" id="SignalP"/>
    </source>
</evidence>
<reference evidence="2 4" key="1">
    <citation type="submission" date="2016-05" db="EMBL/GenBank/DDBJ databases">
        <title>Non-Contiguous Finished Genome Sequence of Streptomyces parvulus 2297 Integrated Site-Specifically with Actinophage R4.</title>
        <authorList>
            <person name="Nishizawa T."/>
            <person name="Miura T."/>
            <person name="Harada C."/>
            <person name="Guo Y."/>
            <person name="Narisawa K."/>
            <person name="Ohta H."/>
            <person name="Takahashi H."/>
            <person name="Shirai M."/>
        </authorList>
    </citation>
    <scope>NUCLEOTIDE SEQUENCE [LARGE SCALE GENOMIC DNA]</scope>
    <source>
        <strain evidence="2 4">2297</strain>
    </source>
</reference>
<evidence type="ECO:0008006" key="6">
    <source>
        <dbReference type="Google" id="ProtNLM"/>
    </source>
</evidence>
<sequence length="171" mass="16776">MKSTTRRTLAAVVTGVAAAVGVAAAPATAADAVPVPVPLGGAETALGMELPEVTGELPVPSAGAPEGPTYVEGRLLPERTLPQLPVHAGLPGADVRQPVPHVLGDDFDHAAVDAPAAGLRTLAPGLSLDAPLTAPRPDALGLPGPKLPEVGVLAPVVQTVPVADLGVGPGL</sequence>
<keyword evidence="1" id="KW-0732">Signal</keyword>
<feature type="signal peptide" evidence="1">
    <location>
        <begin position="1"/>
        <end position="29"/>
    </location>
</feature>
<dbReference type="PROSITE" id="PS51318">
    <property type="entry name" value="TAT"/>
    <property type="match status" value="1"/>
</dbReference>
<evidence type="ECO:0000313" key="5">
    <source>
        <dbReference type="Proteomes" id="UP001585018"/>
    </source>
</evidence>
<reference evidence="3 5" key="2">
    <citation type="submission" date="2024-01" db="EMBL/GenBank/DDBJ databases">
        <title>Genome mining of biosynthetic gene clusters to explore secondary metabolites of Streptomyces sp.</title>
        <authorList>
            <person name="Baig A."/>
            <person name="Ajitkumar Shintre N."/>
            <person name="Kumar H."/>
            <person name="Anbarasu A."/>
            <person name="Ramaiah S."/>
        </authorList>
    </citation>
    <scope>NUCLEOTIDE SEQUENCE [LARGE SCALE GENOMIC DNA]</scope>
    <source>
        <strain evidence="3 5">A03</strain>
    </source>
</reference>